<evidence type="ECO:0000313" key="2">
    <source>
        <dbReference type="EMBL" id="VDL94001.1"/>
    </source>
</evidence>
<dbReference type="EMBL" id="UYSU01034228">
    <property type="protein sequence ID" value="VDL94001.1"/>
    <property type="molecule type" value="Genomic_DNA"/>
</dbReference>
<feature type="transmembrane region" description="Helical" evidence="1">
    <location>
        <begin position="78"/>
        <end position="99"/>
    </location>
</feature>
<reference evidence="4" key="1">
    <citation type="submission" date="2016-06" db="UniProtKB">
        <authorList>
            <consortium name="WormBaseParasite"/>
        </authorList>
    </citation>
    <scope>IDENTIFICATION</scope>
</reference>
<keyword evidence="1" id="KW-1133">Transmembrane helix</keyword>
<feature type="transmembrane region" description="Helical" evidence="1">
    <location>
        <begin position="44"/>
        <end position="66"/>
    </location>
</feature>
<evidence type="ECO:0000313" key="4">
    <source>
        <dbReference type="WBParaSite" id="SSLN_0000790301-mRNA-1"/>
    </source>
</evidence>
<gene>
    <name evidence="2" type="ORF">SSLN_LOCUS7616</name>
</gene>
<keyword evidence="1" id="KW-0812">Transmembrane</keyword>
<name>A0A183STR8_SCHSO</name>
<evidence type="ECO:0000256" key="1">
    <source>
        <dbReference type="SAM" id="Phobius"/>
    </source>
</evidence>
<dbReference type="AlphaFoldDB" id="A0A183STR8"/>
<evidence type="ECO:0000313" key="3">
    <source>
        <dbReference type="Proteomes" id="UP000275846"/>
    </source>
</evidence>
<proteinExistence type="predicted"/>
<dbReference type="WBParaSite" id="SSLN_0000790301-mRNA-1">
    <property type="protein sequence ID" value="SSLN_0000790301-mRNA-1"/>
    <property type="gene ID" value="SSLN_0000790301"/>
</dbReference>
<reference evidence="2 3" key="2">
    <citation type="submission" date="2018-11" db="EMBL/GenBank/DDBJ databases">
        <authorList>
            <consortium name="Pathogen Informatics"/>
        </authorList>
    </citation>
    <scope>NUCLEOTIDE SEQUENCE [LARGE SCALE GENOMIC DNA]</scope>
    <source>
        <strain evidence="2 3">NST_G2</strain>
    </source>
</reference>
<protein>
    <submittedName>
        <fullName evidence="2 4">Uncharacterized protein</fullName>
    </submittedName>
</protein>
<accession>A0A183STR8</accession>
<organism evidence="4">
    <name type="scientific">Schistocephalus solidus</name>
    <name type="common">Tapeworm</name>
    <dbReference type="NCBI Taxonomy" id="70667"/>
    <lineage>
        <taxon>Eukaryota</taxon>
        <taxon>Metazoa</taxon>
        <taxon>Spiralia</taxon>
        <taxon>Lophotrochozoa</taxon>
        <taxon>Platyhelminthes</taxon>
        <taxon>Cestoda</taxon>
        <taxon>Eucestoda</taxon>
        <taxon>Diphyllobothriidea</taxon>
        <taxon>Diphyllobothriidae</taxon>
        <taxon>Schistocephalus</taxon>
    </lineage>
</organism>
<keyword evidence="1" id="KW-0472">Membrane</keyword>
<keyword evidence="3" id="KW-1185">Reference proteome</keyword>
<sequence>MHALGVTRRDSCFRKYLDPLLRGGMESNLAAIQANALRNNPVEALLLVAFLLLANICLGLALCLTIMGIWKNCVWMRVAAFFAMLIGCGTAMGAIFLFVEMGGLRDFQLQDSQSSIKHADF</sequence>
<dbReference type="OrthoDB" id="10414010at2759"/>
<dbReference type="Proteomes" id="UP000275846">
    <property type="component" value="Unassembled WGS sequence"/>
</dbReference>